<feature type="region of interest" description="Disordered" evidence="2">
    <location>
        <begin position="609"/>
        <end position="644"/>
    </location>
</feature>
<keyword evidence="5" id="KW-1185">Reference proteome</keyword>
<feature type="region of interest" description="Disordered" evidence="2">
    <location>
        <begin position="938"/>
        <end position="957"/>
    </location>
</feature>
<dbReference type="RefSeq" id="XP_062721885.1">
    <property type="nucleotide sequence ID" value="XM_062867949.1"/>
</dbReference>
<comment type="similarity">
    <text evidence="1">Belongs to the TCP11 family.</text>
</comment>
<keyword evidence="3" id="KW-1133">Transmembrane helix</keyword>
<feature type="region of interest" description="Disordered" evidence="2">
    <location>
        <begin position="468"/>
        <end position="500"/>
    </location>
</feature>
<feature type="compositionally biased region" description="Low complexity" evidence="2">
    <location>
        <begin position="172"/>
        <end position="190"/>
    </location>
</feature>
<feature type="compositionally biased region" description="Low complexity" evidence="2">
    <location>
        <begin position="943"/>
        <end position="952"/>
    </location>
</feature>
<evidence type="ECO:0000256" key="1">
    <source>
        <dbReference type="ARBA" id="ARBA00010954"/>
    </source>
</evidence>
<feature type="region of interest" description="Disordered" evidence="2">
    <location>
        <begin position="241"/>
        <end position="261"/>
    </location>
</feature>
<accession>A0AAJ0GUJ0</accession>
<feature type="transmembrane region" description="Helical" evidence="3">
    <location>
        <begin position="211"/>
        <end position="233"/>
    </location>
</feature>
<reference evidence="4" key="1">
    <citation type="journal article" date="2023" name="Mol. Phylogenet. Evol.">
        <title>Genome-scale phylogeny and comparative genomics of the fungal order Sordariales.</title>
        <authorList>
            <person name="Hensen N."/>
            <person name="Bonometti L."/>
            <person name="Westerberg I."/>
            <person name="Brannstrom I.O."/>
            <person name="Guillou S."/>
            <person name="Cros-Aarteil S."/>
            <person name="Calhoun S."/>
            <person name="Haridas S."/>
            <person name="Kuo A."/>
            <person name="Mondo S."/>
            <person name="Pangilinan J."/>
            <person name="Riley R."/>
            <person name="LaButti K."/>
            <person name="Andreopoulos B."/>
            <person name="Lipzen A."/>
            <person name="Chen C."/>
            <person name="Yan M."/>
            <person name="Daum C."/>
            <person name="Ng V."/>
            <person name="Clum A."/>
            <person name="Steindorff A."/>
            <person name="Ohm R.A."/>
            <person name="Martin F."/>
            <person name="Silar P."/>
            <person name="Natvig D.O."/>
            <person name="Lalanne C."/>
            <person name="Gautier V."/>
            <person name="Ament-Velasquez S.L."/>
            <person name="Kruys A."/>
            <person name="Hutchinson M.I."/>
            <person name="Powell A.J."/>
            <person name="Barry K."/>
            <person name="Miller A.N."/>
            <person name="Grigoriev I.V."/>
            <person name="Debuchy R."/>
            <person name="Gladieux P."/>
            <person name="Hiltunen Thoren M."/>
            <person name="Johannesson H."/>
        </authorList>
    </citation>
    <scope>NUCLEOTIDE SEQUENCE</scope>
    <source>
        <strain evidence="4">CBS 333.67</strain>
    </source>
</reference>
<feature type="compositionally biased region" description="Low complexity" evidence="2">
    <location>
        <begin position="475"/>
        <end position="499"/>
    </location>
</feature>
<sequence>MNPNMAIPDHPIGRRTPGPPGRRVENAEAIRRQYLWNTPNGSRPDFSETYTDGDAVVISWNALNNSVYDLWLTSWAADPEPVALCLASKFLAEERAVNLDHDGNLKLVTSDPPTAELANETRYVLRFKPPTSQGRFISSDPDLSSPGFLLLRSSADSAGNSSVNVQGVQSTSAVATTTAAPTRSSVAPSRNADTSAADPDQAKPDMSSATAAALTIGLILAVALLVAVEVAYLTWRRRKRRRGEDQAGMSPSSRRKLSEGEKSDSELLAYVYGAEMATNDPLWLSPELPGDSDWGRRLVHELHGSSVSLQLRTWLPIAVIVKFPCLLFHSLASSSALLAFHISGPFDPTDFDVRFPAIPFQSLAVFIRRVCRISIPDYRPEVFTPTQSDWNNPAILLTMRRPSVDLTEPARNLDESNGQPSGDMSDAISLMPPTEEMELVDIDGEGPAKVYTPPPHIAARLFYRSMNQNRRKDSAASSRRNSISSAHSRSSHGCGRSIGPQSKYVAQHLRRASILEDRKARLADRAAHAEKVRLRAALAKAVSKSSSVSEERALAAAQARERNLAEIAAACAEEVRRAKAVAESMKERREQEIRKLKLQMEERLAEAERRREELRSRNAARAKGRERGQSLGTRKPSSVEVMPEVKEAKEQAAKPLTEDTAASRIQSFWRTKKRKQTVAEFSALGLSLDAVREASFDEVTALLSQESVLTLTARILRICGLNEGEPGSVEEMASVRSFLSAFLILGHPSQVLSNKGAEEIREQARLSQVQPIPKDGLANPQSQELVGKARDLLVLFENILGRLTAFNNYTPPPALLSEFPEVYATFYNALIAWKARDSSSLVDLMVMQFVELDAIWESVKDSTDGSVDQVYKESIRDNQLLLLVRIKKLAGAAKGKQLVADAVKAARKARVKKPVGDTKPRVADHAVTETAMGVLGVEESQDHPQQTQTLTPPATPSRKLEPFKVSIVVPARSSLLPDNRIVAHELAINKEYRTDPHEYHEQQERLLAPLFQGMRATMHEQEQEAHFFLLLQVADLIREKLQRLVQPGNSMHSFIGELLDTDIARRQFTMGSFSYEKFFQAMGSLLPKLCAPIRDGEVKTLAEEKLSQGSYVDRLEALNSFIDVMLSDYANYLLHLAAPRLLQQAPAYEAKAFAADLEAGRHDLSAATKSWRAARHKLLTETSRRDPEGVNHPTSRLTADRIYAQLLVDLFTQLSPVPLEDTPEMLRLDHKRLLEAGRVTRRIITAAAILLQCKNLLKRDVRIPWKNEGQRIFAVLEKGGDQQGDMTPEVAAEGIIAALEAGRSMPAATKQHLRGMVHKFLAASAEAATQRDSELREPVLRLLLGRLRGHVLARLAAASASEKVMATSTAGEKLASLGLAEFVEKVRDMVDMMGRVSAVDREAHGVWWDRVAAAVEGEENGSS</sequence>
<dbReference type="PANTHER" id="PTHR12832:SF18">
    <property type="entry name" value="IQ CALMODULIN-BINDING MOTIF DOMAIN PROTEIN (AFU_ORTHOLOGUE AFUA_1G08920)"/>
    <property type="match status" value="1"/>
</dbReference>
<keyword evidence="3" id="KW-0812">Transmembrane</keyword>
<evidence type="ECO:0000256" key="3">
    <source>
        <dbReference type="SAM" id="Phobius"/>
    </source>
</evidence>
<name>A0AAJ0GUJ0_9PEZI</name>
<dbReference type="Proteomes" id="UP001273166">
    <property type="component" value="Unassembled WGS sequence"/>
</dbReference>
<feature type="region of interest" description="Disordered" evidence="2">
    <location>
        <begin position="172"/>
        <end position="205"/>
    </location>
</feature>
<proteinExistence type="inferred from homology"/>
<dbReference type="GeneID" id="87886778"/>
<comment type="caution">
    <text evidence="4">The sequence shown here is derived from an EMBL/GenBank/DDBJ whole genome shotgun (WGS) entry which is preliminary data.</text>
</comment>
<feature type="transmembrane region" description="Helical" evidence="3">
    <location>
        <begin position="314"/>
        <end position="340"/>
    </location>
</feature>
<protein>
    <submittedName>
        <fullName evidence="4">T-complex protein 11-domain-containing protein</fullName>
    </submittedName>
</protein>
<dbReference type="PANTHER" id="PTHR12832">
    <property type="entry name" value="TESTIS-SPECIFIC PROTEIN PBS13 T-COMPLEX 11"/>
    <property type="match status" value="1"/>
</dbReference>
<dbReference type="GO" id="GO:0010737">
    <property type="term" value="P:protein kinase A signaling"/>
    <property type="evidence" value="ECO:0007669"/>
    <property type="project" value="TreeGrafter"/>
</dbReference>
<evidence type="ECO:0000313" key="4">
    <source>
        <dbReference type="EMBL" id="KAK3306105.1"/>
    </source>
</evidence>
<reference evidence="4" key="2">
    <citation type="submission" date="2023-06" db="EMBL/GenBank/DDBJ databases">
        <authorList>
            <consortium name="Lawrence Berkeley National Laboratory"/>
            <person name="Mondo S.J."/>
            <person name="Hensen N."/>
            <person name="Bonometti L."/>
            <person name="Westerberg I."/>
            <person name="Brannstrom I.O."/>
            <person name="Guillou S."/>
            <person name="Cros-Aarteil S."/>
            <person name="Calhoun S."/>
            <person name="Haridas S."/>
            <person name="Kuo A."/>
            <person name="Pangilinan J."/>
            <person name="Riley R."/>
            <person name="Labutti K."/>
            <person name="Andreopoulos B."/>
            <person name="Lipzen A."/>
            <person name="Chen C."/>
            <person name="Yanf M."/>
            <person name="Daum C."/>
            <person name="Ng V."/>
            <person name="Clum A."/>
            <person name="Steindorff A."/>
            <person name="Ohm R."/>
            <person name="Martin F."/>
            <person name="Silar P."/>
            <person name="Natvig D."/>
            <person name="Lalanne C."/>
            <person name="Gautier V."/>
            <person name="Ament-Velasquez S.L."/>
            <person name="Kruys A."/>
            <person name="Hutchinson M.I."/>
            <person name="Powell A.J."/>
            <person name="Barry K."/>
            <person name="Miller A.N."/>
            <person name="Grigoriev I.V."/>
            <person name="Debuchy R."/>
            <person name="Gladieux P."/>
            <person name="Thoren M.H."/>
            <person name="Johannesson H."/>
        </authorList>
    </citation>
    <scope>NUCLEOTIDE SEQUENCE</scope>
    <source>
        <strain evidence="4">CBS 333.67</strain>
    </source>
</reference>
<feature type="region of interest" description="Disordered" evidence="2">
    <location>
        <begin position="409"/>
        <end position="428"/>
    </location>
</feature>
<evidence type="ECO:0000256" key="2">
    <source>
        <dbReference type="SAM" id="MobiDB-lite"/>
    </source>
</evidence>
<dbReference type="InterPro" id="IPR008862">
    <property type="entry name" value="Tcp11"/>
</dbReference>
<feature type="region of interest" description="Disordered" evidence="2">
    <location>
        <begin position="1"/>
        <end position="22"/>
    </location>
</feature>
<dbReference type="EMBL" id="JAUDZG010000004">
    <property type="protein sequence ID" value="KAK3306105.1"/>
    <property type="molecule type" value="Genomic_DNA"/>
</dbReference>
<gene>
    <name evidence="4" type="ORF">B0T15DRAFT_511952</name>
</gene>
<dbReference type="Pfam" id="PF05794">
    <property type="entry name" value="Tcp11"/>
    <property type="match status" value="1"/>
</dbReference>
<evidence type="ECO:0000313" key="5">
    <source>
        <dbReference type="Proteomes" id="UP001273166"/>
    </source>
</evidence>
<keyword evidence="3" id="KW-0472">Membrane</keyword>
<organism evidence="4 5">
    <name type="scientific">Chaetomium strumarium</name>
    <dbReference type="NCBI Taxonomy" id="1170767"/>
    <lineage>
        <taxon>Eukaryota</taxon>
        <taxon>Fungi</taxon>
        <taxon>Dikarya</taxon>
        <taxon>Ascomycota</taxon>
        <taxon>Pezizomycotina</taxon>
        <taxon>Sordariomycetes</taxon>
        <taxon>Sordariomycetidae</taxon>
        <taxon>Sordariales</taxon>
        <taxon>Chaetomiaceae</taxon>
        <taxon>Chaetomium</taxon>
    </lineage>
</organism>